<evidence type="ECO:0000256" key="1">
    <source>
        <dbReference type="SAM" id="Phobius"/>
    </source>
</evidence>
<sequence>MTIRRLWSLTSSLDSLYPKSLLSTINFQFLFGVLADFLSLYWGLPPV</sequence>
<evidence type="ECO:0000313" key="2">
    <source>
        <dbReference type="EMBL" id="CDW47185.1"/>
    </source>
</evidence>
<keyword evidence="1" id="KW-0472">Membrane</keyword>
<reference evidence="2" key="1">
    <citation type="submission" date="2014-05" db="EMBL/GenBank/DDBJ databases">
        <authorList>
            <person name="Chronopoulou M."/>
        </authorList>
    </citation>
    <scope>NUCLEOTIDE SEQUENCE</scope>
    <source>
        <tissue evidence="2">Whole organism</tissue>
    </source>
</reference>
<proteinExistence type="predicted"/>
<feature type="transmembrane region" description="Helical" evidence="1">
    <location>
        <begin position="21"/>
        <end position="44"/>
    </location>
</feature>
<protein>
    <submittedName>
        <fullName evidence="2">Uncharacterized protein</fullName>
    </submittedName>
</protein>
<keyword evidence="1" id="KW-0812">Transmembrane</keyword>
<keyword evidence="1" id="KW-1133">Transmembrane helix</keyword>
<dbReference type="AlphaFoldDB" id="A0A0K2VA28"/>
<name>A0A0K2VA28_LEPSM</name>
<organism evidence="2">
    <name type="scientific">Lepeophtheirus salmonis</name>
    <name type="common">Salmon louse</name>
    <name type="synonym">Caligus salmonis</name>
    <dbReference type="NCBI Taxonomy" id="72036"/>
    <lineage>
        <taxon>Eukaryota</taxon>
        <taxon>Metazoa</taxon>
        <taxon>Ecdysozoa</taxon>
        <taxon>Arthropoda</taxon>
        <taxon>Crustacea</taxon>
        <taxon>Multicrustacea</taxon>
        <taxon>Hexanauplia</taxon>
        <taxon>Copepoda</taxon>
        <taxon>Siphonostomatoida</taxon>
        <taxon>Caligidae</taxon>
        <taxon>Lepeophtheirus</taxon>
    </lineage>
</organism>
<dbReference type="EMBL" id="HACA01029824">
    <property type="protein sequence ID" value="CDW47185.1"/>
    <property type="molecule type" value="Transcribed_RNA"/>
</dbReference>
<accession>A0A0K2VA28</accession>